<dbReference type="EMBL" id="UAUF01000012">
    <property type="protein sequence ID" value="SPZ07462.1"/>
    <property type="molecule type" value="Genomic_DNA"/>
</dbReference>
<dbReference type="Proteomes" id="UP000250443">
    <property type="component" value="Unassembled WGS sequence"/>
</dbReference>
<protein>
    <submittedName>
        <fullName evidence="2">Uncharacterized protein</fullName>
    </submittedName>
</protein>
<keyword evidence="4" id="KW-1185">Reference proteome</keyword>
<evidence type="ECO:0000313" key="2">
    <source>
        <dbReference type="EMBL" id="SPZ07462.1"/>
    </source>
</evidence>
<evidence type="ECO:0000313" key="1">
    <source>
        <dbReference type="EMBL" id="MBF8642246.1"/>
    </source>
</evidence>
<name>A0A2X2CFM6_PSELU</name>
<proteinExistence type="predicted"/>
<reference evidence="2 3" key="1">
    <citation type="submission" date="2018-06" db="EMBL/GenBank/DDBJ databases">
        <authorList>
            <consortium name="Pathogen Informatics"/>
            <person name="Doyle S."/>
        </authorList>
    </citation>
    <scope>NUCLEOTIDE SEQUENCE [LARGE SCALE GENOMIC DNA]</scope>
    <source>
        <strain evidence="2 3">NCTC11842</strain>
    </source>
</reference>
<dbReference type="Proteomes" id="UP000626180">
    <property type="component" value="Unassembled WGS sequence"/>
</dbReference>
<organism evidence="2 3">
    <name type="scientific">Pseudomonas luteola</name>
    <dbReference type="NCBI Taxonomy" id="47886"/>
    <lineage>
        <taxon>Bacteria</taxon>
        <taxon>Pseudomonadati</taxon>
        <taxon>Pseudomonadota</taxon>
        <taxon>Gammaproteobacteria</taxon>
        <taxon>Pseudomonadales</taxon>
        <taxon>Pseudomonadaceae</taxon>
        <taxon>Pseudomonas</taxon>
    </lineage>
</organism>
<sequence>MNTERLLKMKSSFEAAKGICWEDASEEIQQEWTTCWDLAIASVTIELPQNPLEFKRDRHAQLSASYQ</sequence>
<dbReference type="EMBL" id="JADMCD010000009">
    <property type="protein sequence ID" value="MBF8642246.1"/>
    <property type="molecule type" value="Genomic_DNA"/>
</dbReference>
<evidence type="ECO:0000313" key="3">
    <source>
        <dbReference type="Proteomes" id="UP000250443"/>
    </source>
</evidence>
<dbReference type="RefSeq" id="WP_010794567.1">
    <property type="nucleotide sequence ID" value="NZ_FQYS01000009.1"/>
</dbReference>
<accession>A0A2X2CFM6</accession>
<reference evidence="1 4" key="2">
    <citation type="submission" date="2020-10" db="EMBL/GenBank/DDBJ databases">
        <title>Genome sequences of Pseudomonas isolates.</title>
        <authorList>
            <person name="Wessels L."/>
            <person name="Reich F."/>
            <person name="Hammerl J."/>
        </authorList>
    </citation>
    <scope>NUCLEOTIDE SEQUENCE [LARGE SCALE GENOMIC DNA]</scope>
    <source>
        <strain evidence="1 4">20-MO00624-0</strain>
    </source>
</reference>
<gene>
    <name evidence="1" type="ORF">IRZ65_16315</name>
    <name evidence="2" type="ORF">NCTC11842_02343</name>
</gene>
<dbReference type="AlphaFoldDB" id="A0A2X2CFM6"/>
<evidence type="ECO:0000313" key="4">
    <source>
        <dbReference type="Proteomes" id="UP000626180"/>
    </source>
</evidence>